<protein>
    <submittedName>
        <fullName evidence="1">Uncharacterized protein</fullName>
    </submittedName>
</protein>
<sequence length="63" mass="7067">MRVFAWLFSSTPDYRDFALLDSHGVCIAFKRCTAQPANGDWVAVKEVNLSWLGRPLPGKARTV</sequence>
<dbReference type="Proteomes" id="UP000181903">
    <property type="component" value="Chromosome I"/>
</dbReference>
<name>A0ABY0RCJ1_9PSED</name>
<accession>A0ABY0RCJ1</accession>
<organism evidence="1 2">
    <name type="scientific">Pseudomonas poae</name>
    <dbReference type="NCBI Taxonomy" id="200451"/>
    <lineage>
        <taxon>Bacteria</taxon>
        <taxon>Pseudomonadati</taxon>
        <taxon>Pseudomonadota</taxon>
        <taxon>Gammaproteobacteria</taxon>
        <taxon>Pseudomonadales</taxon>
        <taxon>Pseudomonadaceae</taxon>
        <taxon>Pseudomonas</taxon>
    </lineage>
</organism>
<keyword evidence="2" id="KW-1185">Reference proteome</keyword>
<gene>
    <name evidence="1" type="ORF">SAMN04490208_0958</name>
</gene>
<dbReference type="EMBL" id="LT629706">
    <property type="protein sequence ID" value="SDN63937.1"/>
    <property type="molecule type" value="Genomic_DNA"/>
</dbReference>
<evidence type="ECO:0000313" key="1">
    <source>
        <dbReference type="EMBL" id="SDN63937.1"/>
    </source>
</evidence>
<reference evidence="1 2" key="1">
    <citation type="submission" date="2016-10" db="EMBL/GenBank/DDBJ databases">
        <authorList>
            <person name="Varghese N."/>
            <person name="Submissions S."/>
        </authorList>
    </citation>
    <scope>NUCLEOTIDE SEQUENCE [LARGE SCALE GENOMIC DNA]</scope>
    <source>
        <strain evidence="1 2">BS2776</strain>
    </source>
</reference>
<proteinExistence type="predicted"/>
<evidence type="ECO:0000313" key="2">
    <source>
        <dbReference type="Proteomes" id="UP000181903"/>
    </source>
</evidence>
<dbReference type="RefSeq" id="WP_015371815.1">
    <property type="nucleotide sequence ID" value="NZ_JBDLMF010000047.1"/>
</dbReference>